<dbReference type="AlphaFoldDB" id="A0A5N1JNS0"/>
<dbReference type="Proteomes" id="UP000326344">
    <property type="component" value="Unassembled WGS sequence"/>
</dbReference>
<organism evidence="1 2">
    <name type="scientific">Larkinella humicola</name>
    <dbReference type="NCBI Taxonomy" id="2607654"/>
    <lineage>
        <taxon>Bacteria</taxon>
        <taxon>Pseudomonadati</taxon>
        <taxon>Bacteroidota</taxon>
        <taxon>Cytophagia</taxon>
        <taxon>Cytophagales</taxon>
        <taxon>Spirosomataceae</taxon>
        <taxon>Larkinella</taxon>
    </lineage>
</organism>
<keyword evidence="2" id="KW-1185">Reference proteome</keyword>
<evidence type="ECO:0000313" key="1">
    <source>
        <dbReference type="EMBL" id="KAA9354837.1"/>
    </source>
</evidence>
<reference evidence="1 2" key="1">
    <citation type="submission" date="2019-09" db="EMBL/GenBank/DDBJ databases">
        <title>Genome Sequence of Larkinella sp MA1.</title>
        <authorList>
            <person name="Srinivasan S."/>
        </authorList>
    </citation>
    <scope>NUCLEOTIDE SEQUENCE [LARGE SCALE GENOMIC DNA]</scope>
    <source>
        <strain evidence="1 2">MA1</strain>
    </source>
</reference>
<dbReference type="RefSeq" id="WP_133299737.1">
    <property type="nucleotide sequence ID" value="NZ_VTWS01000002.1"/>
</dbReference>
<accession>A0A5N1JNS0</accession>
<name>A0A5N1JNS0_9BACT</name>
<dbReference type="EMBL" id="VTWS01000002">
    <property type="protein sequence ID" value="KAA9354837.1"/>
    <property type="molecule type" value="Genomic_DNA"/>
</dbReference>
<comment type="caution">
    <text evidence="1">The sequence shown here is derived from an EMBL/GenBank/DDBJ whole genome shotgun (WGS) entry which is preliminary data.</text>
</comment>
<proteinExistence type="predicted"/>
<gene>
    <name evidence="1" type="ORF">F0P93_09575</name>
</gene>
<protein>
    <submittedName>
        <fullName evidence="1">Uncharacterized protein</fullName>
    </submittedName>
</protein>
<sequence>MDTALLVNKQLEEGKKLLEKLDASGASIPVALWINLPDTENWRLLFAMKGIDRDGSRMAYTKIYKVIKENEIDLSLGDVSVIDTHNTLCRQLKHMIHTEPGISNIPFFGNYIHGQRFPDSVLYRVN</sequence>
<evidence type="ECO:0000313" key="2">
    <source>
        <dbReference type="Proteomes" id="UP000326344"/>
    </source>
</evidence>